<accession>C7S9V4</accession>
<evidence type="ECO:0000256" key="2">
    <source>
        <dbReference type="ARBA" id="ARBA00022748"/>
    </source>
</evidence>
<dbReference type="InterPro" id="IPR013740">
    <property type="entry name" value="Redoxin"/>
</dbReference>
<evidence type="ECO:0000256" key="4">
    <source>
        <dbReference type="ARBA" id="ARBA00023284"/>
    </source>
</evidence>
<keyword evidence="2" id="KW-0201">Cytochrome c-type biogenesis</keyword>
<dbReference type="InterPro" id="IPR013766">
    <property type="entry name" value="Thioredoxin_domain"/>
</dbReference>
<dbReference type="PROSITE" id="PS51257">
    <property type="entry name" value="PROKAR_LIPOPROTEIN"/>
    <property type="match status" value="1"/>
</dbReference>
<sequence>MRRPINMRWHNVLLLAAAILISGCKEEKLAVGAPAPALAVFDLQGQESGLERWQGKAVYLNFWSAGCGGCLAEMDTLEALSKKWGDKVVVVAVNTDPETVRINDLLAKHQITYPVVRDQLNITQERYQVIGTPTSVLIDSEGRVLELHQGMRKPPELEATFARLAAR</sequence>
<dbReference type="CDD" id="cd02966">
    <property type="entry name" value="TlpA_like_family"/>
    <property type="match status" value="1"/>
</dbReference>
<dbReference type="GO" id="GO:0016491">
    <property type="term" value="F:oxidoreductase activity"/>
    <property type="evidence" value="ECO:0007669"/>
    <property type="project" value="InterPro"/>
</dbReference>
<proteinExistence type="predicted"/>
<name>C7S9V4_ECOLX</name>
<dbReference type="PROSITE" id="PS51352">
    <property type="entry name" value="THIOREDOXIN_2"/>
    <property type="match status" value="1"/>
</dbReference>
<evidence type="ECO:0000259" key="5">
    <source>
        <dbReference type="PROSITE" id="PS51352"/>
    </source>
</evidence>
<keyword evidence="3" id="KW-1015">Disulfide bond</keyword>
<dbReference type="SUPFAM" id="SSF52833">
    <property type="entry name" value="Thioredoxin-like"/>
    <property type="match status" value="1"/>
</dbReference>
<evidence type="ECO:0000256" key="3">
    <source>
        <dbReference type="ARBA" id="ARBA00023157"/>
    </source>
</evidence>
<feature type="domain" description="Thioredoxin" evidence="5">
    <location>
        <begin position="29"/>
        <end position="166"/>
    </location>
</feature>
<dbReference type="InterPro" id="IPR050553">
    <property type="entry name" value="Thioredoxin_ResA/DsbE_sf"/>
</dbReference>
<gene>
    <name evidence="6" type="primary">resA</name>
</gene>
<keyword evidence="4" id="KW-0676">Redox-active center</keyword>
<geneLocation type="plasmid" evidence="6">
    <name>pEK499</name>
</geneLocation>
<comment type="subcellular location">
    <subcellularLocation>
        <location evidence="1">Cell envelope</location>
    </subcellularLocation>
</comment>
<organism evidence="6">
    <name type="scientific">Escherichia coli</name>
    <dbReference type="NCBI Taxonomy" id="562"/>
    <lineage>
        <taxon>Bacteria</taxon>
        <taxon>Pseudomonadati</taxon>
        <taxon>Pseudomonadota</taxon>
        <taxon>Gammaproteobacteria</taxon>
        <taxon>Enterobacterales</taxon>
        <taxon>Enterobacteriaceae</taxon>
        <taxon>Escherichia</taxon>
    </lineage>
</organism>
<reference evidence="6" key="1">
    <citation type="journal article" date="2009" name="Antimicrob. Agents Chemother.">
        <title>Complete Nucleotide Sequences of Plasmids pEK204, pEK499, and pEK516, Encoding CTX-M Enzymes in Three Major Escherichia coli Lineages from the United Kingdom, All Belonging to the International O25:H4-ST131 Clone.</title>
        <authorList>
            <person name="Woodford N."/>
            <person name="Carattoli A."/>
            <person name="Karisik E."/>
            <person name="Underwood A."/>
            <person name="Ellington M.J."/>
            <person name="Livermore D.M."/>
        </authorList>
    </citation>
    <scope>NUCLEOTIDE SEQUENCE</scope>
    <source>
        <strain evidence="6">A</strain>
        <plasmid evidence="6">pEK499</plasmid>
    </source>
</reference>
<dbReference type="PANTHER" id="PTHR42852:SF6">
    <property type="entry name" value="THIOL:DISULFIDE INTERCHANGE PROTEIN DSBE"/>
    <property type="match status" value="1"/>
</dbReference>
<dbReference type="Pfam" id="PF08534">
    <property type="entry name" value="Redoxin"/>
    <property type="match status" value="1"/>
</dbReference>
<dbReference type="InterPro" id="IPR036249">
    <property type="entry name" value="Thioredoxin-like_sf"/>
</dbReference>
<evidence type="ECO:0000256" key="1">
    <source>
        <dbReference type="ARBA" id="ARBA00004196"/>
    </source>
</evidence>
<dbReference type="GO" id="GO:0017004">
    <property type="term" value="P:cytochrome complex assembly"/>
    <property type="evidence" value="ECO:0007669"/>
    <property type="project" value="UniProtKB-KW"/>
</dbReference>
<dbReference type="Gene3D" id="3.40.30.10">
    <property type="entry name" value="Glutaredoxin"/>
    <property type="match status" value="1"/>
</dbReference>
<dbReference type="PANTHER" id="PTHR42852">
    <property type="entry name" value="THIOL:DISULFIDE INTERCHANGE PROTEIN DSBE"/>
    <property type="match status" value="1"/>
</dbReference>
<dbReference type="EMBL" id="EU935739">
    <property type="protein sequence ID" value="ACQ42075.1"/>
    <property type="molecule type" value="Genomic_DNA"/>
</dbReference>
<protein>
    <submittedName>
        <fullName evidence="6">Thiol-disulfide oxidoreductase resA</fullName>
    </submittedName>
</protein>
<dbReference type="AlphaFoldDB" id="C7S9V4"/>
<dbReference type="GO" id="GO:0030313">
    <property type="term" value="C:cell envelope"/>
    <property type="evidence" value="ECO:0007669"/>
    <property type="project" value="UniProtKB-SubCell"/>
</dbReference>
<keyword evidence="6" id="KW-0614">Plasmid</keyword>
<evidence type="ECO:0000313" key="6">
    <source>
        <dbReference type="EMBL" id="ACQ42075.1"/>
    </source>
</evidence>